<evidence type="ECO:0000313" key="2">
    <source>
        <dbReference type="Proteomes" id="UP000695023"/>
    </source>
</evidence>
<evidence type="ECO:0000313" key="3">
    <source>
        <dbReference type="RefSeq" id="XP_005744917.1"/>
    </source>
</evidence>
<keyword evidence="2" id="KW-1185">Reference proteome</keyword>
<protein>
    <submittedName>
        <fullName evidence="3">Protein MFI isoform X1</fullName>
    </submittedName>
</protein>
<dbReference type="AlphaFoldDB" id="A0A9Y3RLC6"/>
<dbReference type="PANTHER" id="PTHR33504">
    <property type="entry name" value="NADH DEHYDROGENASE (UBIQUINONE) 1 BETA SUBCOMPLEX, 4"/>
    <property type="match status" value="1"/>
</dbReference>
<dbReference type="PANTHER" id="PTHR33504:SF2">
    <property type="entry name" value="PROTEIN MFI"/>
    <property type="match status" value="1"/>
</dbReference>
<dbReference type="RefSeq" id="XP_005744917.1">
    <property type="nucleotide sequence ID" value="XM_005744860.1"/>
</dbReference>
<dbReference type="Proteomes" id="UP000695023">
    <property type="component" value="Unplaced"/>
</dbReference>
<dbReference type="PROSITE" id="PS50096">
    <property type="entry name" value="IQ"/>
    <property type="match status" value="1"/>
</dbReference>
<proteinExistence type="predicted"/>
<organism evidence="2 3">
    <name type="scientific">Pundamilia nyererei</name>
    <dbReference type="NCBI Taxonomy" id="303518"/>
    <lineage>
        <taxon>Eukaryota</taxon>
        <taxon>Metazoa</taxon>
        <taxon>Chordata</taxon>
        <taxon>Craniata</taxon>
        <taxon>Vertebrata</taxon>
        <taxon>Euteleostomi</taxon>
        <taxon>Actinopterygii</taxon>
        <taxon>Neopterygii</taxon>
        <taxon>Teleostei</taxon>
        <taxon>Neoteleostei</taxon>
        <taxon>Acanthomorphata</taxon>
        <taxon>Ovalentaria</taxon>
        <taxon>Cichlomorphae</taxon>
        <taxon>Cichliformes</taxon>
        <taxon>Cichlidae</taxon>
        <taxon>African cichlids</taxon>
        <taxon>Pseudocrenilabrinae</taxon>
        <taxon>Haplochromini</taxon>
        <taxon>Pundamilia</taxon>
    </lineage>
</organism>
<accession>A0A9Y3RLC6</accession>
<sequence length="289" mass="33633">MSLQEDEPQQGTLQEVAARIIQKTWRGYMASEVFRYFKELIFYCKQQDPKTILKTVNPREAELLDAAAGVFIRFRLGGINFPSHIYYKIFTHRPITDVCAGSPKDYTKQSRRKLVAQKTNKGPAVAKDDQSGWYKRMENNSNKVVLACEPAEIGANKKIDFHYSKLQRKQDLESWRKRKKIEWLKQMYKEGHLQDHAEHRHMAALVESSAQELMETVEKKGDDEILEWELDELLAWTNTLNFKEYMEEWRHLACSYSSELSKVSPTDGPSHPPRLDPHELADENAAEQT</sequence>
<gene>
    <name evidence="3" type="primary">cunh11orf65</name>
</gene>
<feature type="region of interest" description="Disordered" evidence="1">
    <location>
        <begin position="260"/>
        <end position="289"/>
    </location>
</feature>
<dbReference type="CTD" id="103186530"/>
<reference evidence="3" key="1">
    <citation type="submission" date="2025-08" db="UniProtKB">
        <authorList>
            <consortium name="RefSeq"/>
        </authorList>
    </citation>
    <scope>IDENTIFICATION</scope>
</reference>
<evidence type="ECO:0000256" key="1">
    <source>
        <dbReference type="SAM" id="MobiDB-lite"/>
    </source>
</evidence>
<name>A0A9Y3RLC6_9CICH</name>